<dbReference type="NCBIfam" id="NF041832">
    <property type="entry name" value="near_NosP_CTERM"/>
    <property type="match status" value="1"/>
</dbReference>
<dbReference type="PROSITE" id="PS50109">
    <property type="entry name" value="HIS_KIN"/>
    <property type="match status" value="1"/>
</dbReference>
<dbReference type="EC" id="2.7.13.3" evidence="2"/>
<dbReference type="InterPro" id="IPR005467">
    <property type="entry name" value="His_kinase_dom"/>
</dbReference>
<dbReference type="InterPro" id="IPR013656">
    <property type="entry name" value="PAS_4"/>
</dbReference>
<dbReference type="SUPFAM" id="SSF47384">
    <property type="entry name" value="Homodimeric domain of signal transducing histidine kinase"/>
    <property type="match status" value="1"/>
</dbReference>
<dbReference type="InterPro" id="IPR003594">
    <property type="entry name" value="HATPase_dom"/>
</dbReference>
<feature type="domain" description="Response regulatory" evidence="9">
    <location>
        <begin position="729"/>
        <end position="846"/>
    </location>
</feature>
<dbReference type="SMART" id="SM00387">
    <property type="entry name" value="HATPase_c"/>
    <property type="match status" value="1"/>
</dbReference>
<dbReference type="CDD" id="cd00156">
    <property type="entry name" value="REC"/>
    <property type="match status" value="1"/>
</dbReference>
<feature type="coiled-coil region" evidence="7">
    <location>
        <begin position="60"/>
        <end position="94"/>
    </location>
</feature>
<comment type="catalytic activity">
    <reaction evidence="1">
        <text>ATP + protein L-histidine = ADP + protein N-phospho-L-histidine.</text>
        <dbReference type="EC" id="2.7.13.3"/>
    </reaction>
</comment>
<dbReference type="EMBL" id="BAEQ01000054">
    <property type="protein sequence ID" value="GAC30258.1"/>
    <property type="molecule type" value="Genomic_DNA"/>
</dbReference>
<dbReference type="STRING" id="1121922.GCA_000428905_01682"/>
<feature type="domain" description="Histidine kinase" evidence="8">
    <location>
        <begin position="495"/>
        <end position="706"/>
    </location>
</feature>
<dbReference type="AlphaFoldDB" id="K6ZMZ0"/>
<dbReference type="SUPFAM" id="SSF55785">
    <property type="entry name" value="PYP-like sensor domain (PAS domain)"/>
    <property type="match status" value="1"/>
</dbReference>
<dbReference type="PANTHER" id="PTHR43047">
    <property type="entry name" value="TWO-COMPONENT HISTIDINE PROTEIN KINASE"/>
    <property type="match status" value="1"/>
</dbReference>
<dbReference type="Gene3D" id="3.30.450.20">
    <property type="entry name" value="PAS domain"/>
    <property type="match status" value="3"/>
</dbReference>
<dbReference type="InterPro" id="IPR000700">
    <property type="entry name" value="PAS-assoc_C"/>
</dbReference>
<dbReference type="FunFam" id="3.30.565.10:FF:000049">
    <property type="entry name" value="Two-component sensor histidine kinase"/>
    <property type="match status" value="1"/>
</dbReference>
<dbReference type="SMART" id="SM00388">
    <property type="entry name" value="HisKA"/>
    <property type="match status" value="1"/>
</dbReference>
<evidence type="ECO:0000259" key="8">
    <source>
        <dbReference type="PROSITE" id="PS50109"/>
    </source>
</evidence>
<feature type="domain" description="PAS" evidence="10">
    <location>
        <begin position="321"/>
        <end position="391"/>
    </location>
</feature>
<keyword evidence="5 12" id="KW-0418">Kinase</keyword>
<feature type="domain" description="PAC" evidence="11">
    <location>
        <begin position="393"/>
        <end position="445"/>
    </location>
</feature>
<dbReference type="GO" id="GO:0005886">
    <property type="term" value="C:plasma membrane"/>
    <property type="evidence" value="ECO:0007669"/>
    <property type="project" value="TreeGrafter"/>
</dbReference>
<dbReference type="PROSITE" id="PS50110">
    <property type="entry name" value="RESPONSE_REGULATORY"/>
    <property type="match status" value="1"/>
</dbReference>
<dbReference type="SUPFAM" id="SSF55874">
    <property type="entry name" value="ATPase domain of HSP90 chaperone/DNA topoisomerase II/histidine kinase"/>
    <property type="match status" value="1"/>
</dbReference>
<dbReference type="InterPro" id="IPR004358">
    <property type="entry name" value="Sig_transdc_His_kin-like_C"/>
</dbReference>
<dbReference type="PROSITE" id="PS50113">
    <property type="entry name" value="PAC"/>
    <property type="match status" value="1"/>
</dbReference>
<dbReference type="InterPro" id="IPR003661">
    <property type="entry name" value="HisK_dim/P_dom"/>
</dbReference>
<evidence type="ECO:0000256" key="7">
    <source>
        <dbReference type="SAM" id="Coils"/>
    </source>
</evidence>
<dbReference type="NCBIfam" id="TIGR00229">
    <property type="entry name" value="sensory_box"/>
    <property type="match status" value="1"/>
</dbReference>
<dbReference type="InterPro" id="IPR035965">
    <property type="entry name" value="PAS-like_dom_sf"/>
</dbReference>
<dbReference type="Pfam" id="PF13188">
    <property type="entry name" value="PAS_8"/>
    <property type="match status" value="1"/>
</dbReference>
<sequence>MNNDALNRFSSKDEEIDYLKNENKKLTKINDALIFRVEEGATNDVPYSSFERSVNLTVQVNQKTQELNDALSKLQRLNKSLSQANKAANIFKQRFVEAIESITDGFVLLDQDGNIIFQNSNFERFWKNSELSPIEGSNYNRLKSLGKLKGTILSITADDDQQSSVYHLNNDRWYQLKERKTQEGGVVILFTDITHIKKAESQRFEIAIAEKNALLQSLIDNLSQGVLLINEDDSPEVWNLQFERFCQLSTKTIQEVSQLQDFTAITELSLLTNSNKYVHIQELPNGTVIDVRRHFLADGKSIITLADITEQHQYELSLKESEIWLRTITDNVPAMIAYVNNKKRFVFTNKVYNKWYGQDGSELIGKALEETHLFDDYKQLDVFISRVLSGETVTFESREFNHDGVESYLLKSYVPNISEQGEVVGFFVLINNITERILAAHALQGANLELEERVLLRTLDLKQEVESRKTAQLRLSDAIRSAELANESKSKFLAAVSHDLLQPLNAAKLFAESLFHDFGLTERPILNSIKNSLNDLENLIVTLVDISKLDAGLVNPDKQIFALNSLLENISGDYQKISILHLIDFSFVPTSVYVESDSLLLARILRNYLSNAIRYAKGKKVTLGCRRRGDNIEIQVWDTGDGIAQENLHEIFKEFKRLKGAVHAQHSLGLGLAIVEKMAKVLDHGISVKSELGKGSCFSILLPIKKVDLSMVSNRDQSAILSSQILGAKVWMVDNDLAICDAMRLLMTRWGCEVITAGSYDELSELADLRHDDCDLLLVDYHLDNDQTGIMVAQQINKNRLVAIPTIMISANYKQELREQCKENNIFLLNKPVKPLKLRMIMQQCIRD</sequence>
<evidence type="ECO:0000259" key="9">
    <source>
        <dbReference type="PROSITE" id="PS50110"/>
    </source>
</evidence>
<evidence type="ECO:0000256" key="1">
    <source>
        <dbReference type="ARBA" id="ARBA00000085"/>
    </source>
</evidence>
<dbReference type="Pfam" id="PF08448">
    <property type="entry name" value="PAS_4"/>
    <property type="match status" value="1"/>
</dbReference>
<dbReference type="InterPro" id="IPR011006">
    <property type="entry name" value="CheY-like_superfamily"/>
</dbReference>
<dbReference type="InterPro" id="IPR036097">
    <property type="entry name" value="HisK_dim/P_sf"/>
</dbReference>
<dbReference type="Gene3D" id="1.10.287.130">
    <property type="match status" value="1"/>
</dbReference>
<dbReference type="GO" id="GO:0009927">
    <property type="term" value="F:histidine phosphotransfer kinase activity"/>
    <property type="evidence" value="ECO:0007669"/>
    <property type="project" value="TreeGrafter"/>
</dbReference>
<dbReference type="SMART" id="SM00448">
    <property type="entry name" value="REC"/>
    <property type="match status" value="1"/>
</dbReference>
<evidence type="ECO:0000256" key="6">
    <source>
        <dbReference type="PROSITE-ProRule" id="PRU00169"/>
    </source>
</evidence>
<gene>
    <name evidence="12" type="ORF">GPAL_3410</name>
</gene>
<keyword evidence="13" id="KW-1185">Reference proteome</keyword>
<dbReference type="Pfam" id="PF00512">
    <property type="entry name" value="HisKA"/>
    <property type="match status" value="1"/>
</dbReference>
<protein>
    <recommendedName>
        <fullName evidence="2">histidine kinase</fullName>
        <ecNumber evidence="2">2.7.13.3</ecNumber>
    </recommendedName>
</protein>
<keyword evidence="3 6" id="KW-0597">Phosphoprotein</keyword>
<keyword evidence="4" id="KW-0808">Transferase</keyword>
<dbReference type="CDD" id="cd00082">
    <property type="entry name" value="HisKA"/>
    <property type="match status" value="1"/>
</dbReference>
<dbReference type="Gene3D" id="3.30.565.10">
    <property type="entry name" value="Histidine kinase-like ATPase, C-terminal domain"/>
    <property type="match status" value="1"/>
</dbReference>
<keyword evidence="7" id="KW-0175">Coiled coil</keyword>
<dbReference type="InterPro" id="IPR000014">
    <property type="entry name" value="PAS"/>
</dbReference>
<evidence type="ECO:0000259" key="10">
    <source>
        <dbReference type="PROSITE" id="PS50112"/>
    </source>
</evidence>
<evidence type="ECO:0000256" key="2">
    <source>
        <dbReference type="ARBA" id="ARBA00012438"/>
    </source>
</evidence>
<evidence type="ECO:0000256" key="5">
    <source>
        <dbReference type="ARBA" id="ARBA00022777"/>
    </source>
</evidence>
<evidence type="ECO:0000256" key="4">
    <source>
        <dbReference type="ARBA" id="ARBA00022679"/>
    </source>
</evidence>
<dbReference type="Gene3D" id="3.40.50.2300">
    <property type="match status" value="1"/>
</dbReference>
<dbReference type="PROSITE" id="PS50112">
    <property type="entry name" value="PAS"/>
    <property type="match status" value="1"/>
</dbReference>
<dbReference type="PANTHER" id="PTHR43047:SF9">
    <property type="entry name" value="HISTIDINE KINASE"/>
    <property type="match status" value="1"/>
</dbReference>
<reference evidence="13" key="1">
    <citation type="journal article" date="2014" name="Environ. Microbiol.">
        <title>Comparative genomics of the marine bacterial genus Glaciecola reveals the high degree of genomic diversity and genomic characteristic for cold adaptation.</title>
        <authorList>
            <person name="Qin Q.L."/>
            <person name="Xie B.B."/>
            <person name="Yu Y."/>
            <person name="Shu Y.L."/>
            <person name="Rong J.C."/>
            <person name="Zhang Y.J."/>
            <person name="Zhao D.L."/>
            <person name="Chen X.L."/>
            <person name="Zhang X.Y."/>
            <person name="Chen B."/>
            <person name="Zhou B.C."/>
            <person name="Zhang Y.Z."/>
        </authorList>
    </citation>
    <scope>NUCLEOTIDE SEQUENCE [LARGE SCALE GENOMIC DNA]</scope>
    <source>
        <strain evidence="13">ACAM 615</strain>
    </source>
</reference>
<dbReference type="OrthoDB" id="9764438at2"/>
<dbReference type="Pfam" id="PF00072">
    <property type="entry name" value="Response_reg"/>
    <property type="match status" value="1"/>
</dbReference>
<organism evidence="12 13">
    <name type="scientific">Brumicola pallidula DSM 14239 = ACAM 615</name>
    <dbReference type="NCBI Taxonomy" id="1121922"/>
    <lineage>
        <taxon>Bacteria</taxon>
        <taxon>Pseudomonadati</taxon>
        <taxon>Pseudomonadota</taxon>
        <taxon>Gammaproteobacteria</taxon>
        <taxon>Alteromonadales</taxon>
        <taxon>Alteromonadaceae</taxon>
        <taxon>Brumicola</taxon>
    </lineage>
</organism>
<feature type="modified residue" description="4-aspartylphosphate" evidence="6">
    <location>
        <position position="780"/>
    </location>
</feature>
<dbReference type="GO" id="GO:0000155">
    <property type="term" value="F:phosphorelay sensor kinase activity"/>
    <property type="evidence" value="ECO:0007669"/>
    <property type="project" value="InterPro"/>
</dbReference>
<evidence type="ECO:0000313" key="13">
    <source>
        <dbReference type="Proteomes" id="UP000006251"/>
    </source>
</evidence>
<evidence type="ECO:0000259" key="11">
    <source>
        <dbReference type="PROSITE" id="PS50113"/>
    </source>
</evidence>
<evidence type="ECO:0000256" key="3">
    <source>
        <dbReference type="ARBA" id="ARBA00022553"/>
    </source>
</evidence>
<name>K6ZMZ0_9ALTE</name>
<dbReference type="SMART" id="SM00091">
    <property type="entry name" value="PAS"/>
    <property type="match status" value="3"/>
</dbReference>
<dbReference type="Proteomes" id="UP000006251">
    <property type="component" value="Unassembled WGS sequence"/>
</dbReference>
<dbReference type="PRINTS" id="PR00344">
    <property type="entry name" value="BCTRLSENSOR"/>
</dbReference>
<evidence type="ECO:0000313" key="12">
    <source>
        <dbReference type="EMBL" id="GAC30258.1"/>
    </source>
</evidence>
<dbReference type="InterPro" id="IPR036890">
    <property type="entry name" value="HATPase_C_sf"/>
</dbReference>
<dbReference type="InterPro" id="IPR001789">
    <property type="entry name" value="Sig_transdc_resp-reg_receiver"/>
</dbReference>
<proteinExistence type="predicted"/>
<dbReference type="Pfam" id="PF02518">
    <property type="entry name" value="HATPase_c"/>
    <property type="match status" value="1"/>
</dbReference>
<accession>K6ZMZ0</accession>
<comment type="caution">
    <text evidence="12">The sequence shown here is derived from an EMBL/GenBank/DDBJ whole genome shotgun (WGS) entry which is preliminary data.</text>
</comment>
<dbReference type="SUPFAM" id="SSF52172">
    <property type="entry name" value="CheY-like"/>
    <property type="match status" value="1"/>
</dbReference>
<dbReference type="RefSeq" id="WP_006014099.1">
    <property type="nucleotide sequence ID" value="NZ_AUAV01000008.1"/>
</dbReference>